<dbReference type="RefSeq" id="XP_067713759.1">
    <property type="nucleotide sequence ID" value="XM_067857658.1"/>
</dbReference>
<keyword evidence="2" id="KW-1185">Reference proteome</keyword>
<sequence>MLPGASSSRRIRLSTKKIARLQPVTHTALCVCGSSITQPRPCQNCGVDAFASRMSQPVAVIPSYVSPVGKASPRRRRRGSTRSIPENAVILPNVPEEDYFSQVPGVYYHFAKLEWRATCRDPFNCSKRSQRTFGVRKYGFYGAKMNAEAASHNWDRHRQLLSFLQNVTNGDHLPRPMHPSSPLMAGDGYTYHVVPYGYEAYVPANVEHHLQGSSPSQYYNNGNSGNLGNM</sequence>
<comment type="caution">
    <text evidence="1">The sequence shown here is derived from an EMBL/GenBank/DDBJ whole genome shotgun (WGS) entry which is preliminary data.</text>
</comment>
<dbReference type="EMBL" id="BPLF01000001">
    <property type="protein sequence ID" value="GIX61688.1"/>
    <property type="molecule type" value="Genomic_DNA"/>
</dbReference>
<dbReference type="GeneID" id="94193171"/>
<dbReference type="Proteomes" id="UP001497744">
    <property type="component" value="Unassembled WGS sequence"/>
</dbReference>
<accession>A0AAV4LP63</accession>
<organism evidence="1 2">
    <name type="scientific">Babesia caballi</name>
    <dbReference type="NCBI Taxonomy" id="5871"/>
    <lineage>
        <taxon>Eukaryota</taxon>
        <taxon>Sar</taxon>
        <taxon>Alveolata</taxon>
        <taxon>Apicomplexa</taxon>
        <taxon>Aconoidasida</taxon>
        <taxon>Piroplasmida</taxon>
        <taxon>Babesiidae</taxon>
        <taxon>Babesia</taxon>
    </lineage>
</organism>
<evidence type="ECO:0000313" key="2">
    <source>
        <dbReference type="Proteomes" id="UP001497744"/>
    </source>
</evidence>
<proteinExistence type="predicted"/>
<gene>
    <name evidence="1" type="ORF">BcabD6B2_11230</name>
</gene>
<dbReference type="Gene3D" id="1.20.5.2050">
    <property type="match status" value="1"/>
</dbReference>
<name>A0AAV4LP63_BABCB</name>
<evidence type="ECO:0000313" key="1">
    <source>
        <dbReference type="EMBL" id="GIX61688.1"/>
    </source>
</evidence>
<reference evidence="1 2" key="1">
    <citation type="submission" date="2021-06" db="EMBL/GenBank/DDBJ databases">
        <title>Genome sequence of Babesia caballi.</title>
        <authorList>
            <person name="Yamagishi J."/>
            <person name="Kidaka T."/>
            <person name="Ochi A."/>
        </authorList>
    </citation>
    <scope>NUCLEOTIDE SEQUENCE [LARGE SCALE GENOMIC DNA]</scope>
    <source>
        <strain evidence="1">USDA-D6B2</strain>
    </source>
</reference>
<protein>
    <submittedName>
        <fullName evidence="1">AP2 domain-containing protein</fullName>
    </submittedName>
</protein>
<dbReference type="AlphaFoldDB" id="A0AAV4LP63"/>